<dbReference type="NCBIfam" id="TIGR01549">
    <property type="entry name" value="HAD-SF-IA-v1"/>
    <property type="match status" value="1"/>
</dbReference>
<dbReference type="Pfam" id="PF13419">
    <property type="entry name" value="HAD_2"/>
    <property type="match status" value="1"/>
</dbReference>
<dbReference type="PANTHER" id="PTHR43481">
    <property type="entry name" value="FRUCTOSE-1-PHOSPHATE PHOSPHATASE"/>
    <property type="match status" value="1"/>
</dbReference>
<dbReference type="NCBIfam" id="TIGR01509">
    <property type="entry name" value="HAD-SF-IA-v3"/>
    <property type="match status" value="1"/>
</dbReference>
<dbReference type="RefSeq" id="WP_341468066.1">
    <property type="nucleotide sequence ID" value="NZ_CP128399.1"/>
</dbReference>
<dbReference type="Gene3D" id="1.10.150.240">
    <property type="entry name" value="Putative phosphatase, domain 2"/>
    <property type="match status" value="1"/>
</dbReference>
<evidence type="ECO:0000313" key="3">
    <source>
        <dbReference type="Proteomes" id="UP000521676"/>
    </source>
</evidence>
<dbReference type="Gene3D" id="3.40.50.1000">
    <property type="entry name" value="HAD superfamily/HAD-like"/>
    <property type="match status" value="1"/>
</dbReference>
<dbReference type="InterPro" id="IPR036412">
    <property type="entry name" value="HAD-like_sf"/>
</dbReference>
<dbReference type="SFLD" id="SFLDG01129">
    <property type="entry name" value="C1.5:_HAD__Beta-PGM__Phosphata"/>
    <property type="match status" value="1"/>
</dbReference>
<evidence type="ECO:0000313" key="2">
    <source>
        <dbReference type="EMBL" id="WJW66185.1"/>
    </source>
</evidence>
<dbReference type="CDD" id="cd07505">
    <property type="entry name" value="HAD_BPGM-like"/>
    <property type="match status" value="1"/>
</dbReference>
<keyword evidence="4" id="KW-1185">Reference proteome</keyword>
<reference evidence="1 3" key="1">
    <citation type="submission" date="2020-06" db="EMBL/GenBank/DDBJ databases">
        <title>Anoxygenic phototrophic Chloroflexota member uses a Type I reaction center.</title>
        <authorList>
            <person name="Tsuji J.M."/>
            <person name="Shaw N.A."/>
            <person name="Nagashima S."/>
            <person name="Venkiteswaran J."/>
            <person name="Schiff S.L."/>
            <person name="Hanada S."/>
            <person name="Tank M."/>
            <person name="Neufeld J.D."/>
        </authorList>
    </citation>
    <scope>NUCLEOTIDE SEQUENCE [LARGE SCALE GENOMIC DNA]</scope>
    <source>
        <strain evidence="1">L227-S17</strain>
    </source>
</reference>
<dbReference type="PANTHER" id="PTHR43481:SF4">
    <property type="entry name" value="GLYCEROL-1-PHOSPHATE PHOSPHOHYDROLASE 1-RELATED"/>
    <property type="match status" value="1"/>
</dbReference>
<reference evidence="2" key="2">
    <citation type="journal article" date="2024" name="Nature">
        <title>Anoxygenic phototroph of the Chloroflexota uses a type I reaction centre.</title>
        <authorList>
            <person name="Tsuji J.M."/>
            <person name="Shaw N.A."/>
            <person name="Nagashima S."/>
            <person name="Venkiteswaran J.J."/>
            <person name="Schiff S.L."/>
            <person name="Watanabe T."/>
            <person name="Fukui M."/>
            <person name="Hanada S."/>
            <person name="Tank M."/>
            <person name="Neufeld J.D."/>
        </authorList>
    </citation>
    <scope>NUCLEOTIDE SEQUENCE</scope>
    <source>
        <strain evidence="2">L227-S17</strain>
    </source>
</reference>
<dbReference type="InterPro" id="IPR006439">
    <property type="entry name" value="HAD-SF_hydro_IA"/>
</dbReference>
<evidence type="ECO:0000313" key="4">
    <source>
        <dbReference type="Proteomes" id="UP001431572"/>
    </source>
</evidence>
<evidence type="ECO:0000313" key="1">
    <source>
        <dbReference type="EMBL" id="NWJ44290.1"/>
    </source>
</evidence>
<dbReference type="Proteomes" id="UP000521676">
    <property type="component" value="Unassembled WGS sequence"/>
</dbReference>
<dbReference type="InterPro" id="IPR051806">
    <property type="entry name" value="HAD-like_SPP"/>
</dbReference>
<dbReference type="InterPro" id="IPR023198">
    <property type="entry name" value="PGP-like_dom2"/>
</dbReference>
<dbReference type="SUPFAM" id="SSF56784">
    <property type="entry name" value="HAD-like"/>
    <property type="match status" value="1"/>
</dbReference>
<sequence>MSTNLNGYGIIWDMDGTMVDTMPIHLEVLTDFMTSQGLQFTEEDFIRTSGMPTIEIFKPYFPKASYEELHNLSLLKDAAFREKAEKVGIPFLPGVARLLQQLKEAGFKQGIATGSPAKNLELVFNSNPGSQNYFSGTVVAEDTKRGKPNPEVFLKAAEKLEIAPEKCLVIEDGTMGIEGAHRAGMRTIAYDPDLSRVELFKRTGATVVIQTLEALSVDFIWKLLLS</sequence>
<dbReference type="GO" id="GO:0050308">
    <property type="term" value="F:sugar-phosphatase activity"/>
    <property type="evidence" value="ECO:0007669"/>
    <property type="project" value="TreeGrafter"/>
</dbReference>
<organism evidence="1 3">
    <name type="scientific">Candidatus Chlorohelix allophototropha</name>
    <dbReference type="NCBI Taxonomy" id="3003348"/>
    <lineage>
        <taxon>Bacteria</taxon>
        <taxon>Bacillati</taxon>
        <taxon>Chloroflexota</taxon>
        <taxon>Chloroflexia</taxon>
        <taxon>Candidatus Chloroheliales</taxon>
        <taxon>Candidatus Chloroheliaceae</taxon>
        <taxon>Candidatus Chlorohelix</taxon>
    </lineage>
</organism>
<dbReference type="SFLD" id="SFLDS00003">
    <property type="entry name" value="Haloacid_Dehalogenase"/>
    <property type="match status" value="1"/>
</dbReference>
<accession>A0A8T7LY87</accession>
<keyword evidence="1" id="KW-0378">Hydrolase</keyword>
<dbReference type="Proteomes" id="UP001431572">
    <property type="component" value="Chromosome 1"/>
</dbReference>
<name>A0A8T7LY87_9CHLR</name>
<dbReference type="EMBL" id="JACATZ010000001">
    <property type="protein sequence ID" value="NWJ44290.1"/>
    <property type="molecule type" value="Genomic_DNA"/>
</dbReference>
<dbReference type="EMBL" id="CP128399">
    <property type="protein sequence ID" value="WJW66185.1"/>
    <property type="molecule type" value="Genomic_DNA"/>
</dbReference>
<proteinExistence type="predicted"/>
<protein>
    <submittedName>
        <fullName evidence="1">HAD-IA family hydrolase</fullName>
    </submittedName>
</protein>
<dbReference type="AlphaFoldDB" id="A0A8T7LY87"/>
<dbReference type="PRINTS" id="PR00413">
    <property type="entry name" value="HADHALOGNASE"/>
</dbReference>
<gene>
    <name evidence="1" type="ORF">HXX08_00280</name>
    <name evidence="2" type="ORF">OZ401_001975</name>
</gene>
<dbReference type="SFLD" id="SFLDG01135">
    <property type="entry name" value="C1.5.6:_HAD__Beta-PGM__Phospha"/>
    <property type="match status" value="1"/>
</dbReference>
<dbReference type="InterPro" id="IPR041492">
    <property type="entry name" value="HAD_2"/>
</dbReference>
<dbReference type="InterPro" id="IPR023214">
    <property type="entry name" value="HAD_sf"/>
</dbReference>